<dbReference type="SUPFAM" id="SSF51735">
    <property type="entry name" value="NAD(P)-binding Rossmann-fold domains"/>
    <property type="match status" value="1"/>
</dbReference>
<reference evidence="4" key="1">
    <citation type="submission" date="2015-03" db="EMBL/GenBank/DDBJ databases">
        <authorList>
            <person name="Nijsse Bart"/>
        </authorList>
    </citation>
    <scope>NUCLEOTIDE SEQUENCE [LARGE SCALE GENOMIC DNA]</scope>
</reference>
<dbReference type="InterPro" id="IPR000683">
    <property type="entry name" value="Gfo/Idh/MocA-like_OxRdtase_N"/>
</dbReference>
<dbReference type="GO" id="GO:0016491">
    <property type="term" value="F:oxidoreductase activity"/>
    <property type="evidence" value="ECO:0007669"/>
    <property type="project" value="UniProtKB-KW"/>
</dbReference>
<dbReference type="InterPro" id="IPR036291">
    <property type="entry name" value="NAD(P)-bd_dom_sf"/>
</dbReference>
<protein>
    <submittedName>
        <fullName evidence="3">Dehydrogenase homolog</fullName>
    </submittedName>
</protein>
<feature type="domain" description="Gfo/Idh/MocA-like oxidoreductase N-terminal" evidence="2">
    <location>
        <begin position="4"/>
        <end position="134"/>
    </location>
</feature>
<dbReference type="Gene3D" id="3.40.50.720">
    <property type="entry name" value="NAD(P)-binding Rossmann-like Domain"/>
    <property type="match status" value="1"/>
</dbReference>
<dbReference type="GO" id="GO:0000166">
    <property type="term" value="F:nucleotide binding"/>
    <property type="evidence" value="ECO:0007669"/>
    <property type="project" value="InterPro"/>
</dbReference>
<dbReference type="SUPFAM" id="SSF55347">
    <property type="entry name" value="Glyceraldehyde-3-phosphate dehydrogenase-like, C-terminal domain"/>
    <property type="match status" value="1"/>
</dbReference>
<evidence type="ECO:0000256" key="1">
    <source>
        <dbReference type="ARBA" id="ARBA00023002"/>
    </source>
</evidence>
<dbReference type="Gene3D" id="3.30.360.10">
    <property type="entry name" value="Dihydrodipicolinate Reductase, domain 2"/>
    <property type="match status" value="1"/>
</dbReference>
<dbReference type="AlphaFoldDB" id="A0A0U1KSP7"/>
<organism evidence="3 4">
    <name type="scientific">Sporomusa ovata</name>
    <dbReference type="NCBI Taxonomy" id="2378"/>
    <lineage>
        <taxon>Bacteria</taxon>
        <taxon>Bacillati</taxon>
        <taxon>Bacillota</taxon>
        <taxon>Negativicutes</taxon>
        <taxon>Selenomonadales</taxon>
        <taxon>Sporomusaceae</taxon>
        <taxon>Sporomusa</taxon>
    </lineage>
</organism>
<sequence>MAQFKAAVVGLGQIGLTYDLDPKRERPSSHSVAYSLHPDIELVAAADVNREQGKVLHSLVPKARFYQSLPELLKNHTPDIISICTSPVHHLPAIQYILDNSTAKIIFCEKPLVHFLQEAVLLKKTFKDSACLLVPNLSRRWNNGMQQVKKEVASGKYGELQKIHVKYTRGIYNTGAHIFDLIHWWVGQIDQVQVIYRVDTSADADDDPSFTFTFRIGDKITGFAEAFNDKQYYMFEMDLYFSKGKISIRNSGDEVSYYCVGDHPLFSGFNSLNLERQEGKLLADANLANAISNLANVLAGIEQPRCTVDDSIYPLYVAQALLQSYNNNFSLERVE</sequence>
<dbReference type="PANTHER" id="PTHR43818">
    <property type="entry name" value="BCDNA.GH03377"/>
    <property type="match status" value="1"/>
</dbReference>
<dbReference type="PANTHER" id="PTHR43818:SF11">
    <property type="entry name" value="BCDNA.GH03377"/>
    <property type="match status" value="1"/>
</dbReference>
<dbReference type="RefSeq" id="WP_021169180.1">
    <property type="nucleotide sequence ID" value="NZ_CTRP01000003.1"/>
</dbReference>
<dbReference type="Proteomes" id="UP000049855">
    <property type="component" value="Unassembled WGS sequence"/>
</dbReference>
<dbReference type="InterPro" id="IPR050463">
    <property type="entry name" value="Gfo/Idh/MocA_oxidrdct_glycsds"/>
</dbReference>
<evidence type="ECO:0000259" key="2">
    <source>
        <dbReference type="Pfam" id="PF01408"/>
    </source>
</evidence>
<dbReference type="EMBL" id="CTRP01000003">
    <property type="protein sequence ID" value="CQR70446.1"/>
    <property type="molecule type" value="Genomic_DNA"/>
</dbReference>
<name>A0A0U1KSP7_9FIRM</name>
<keyword evidence="4" id="KW-1185">Reference proteome</keyword>
<proteinExistence type="predicted"/>
<gene>
    <name evidence="3" type="ORF">SpAn4DRAFT_1415</name>
</gene>
<evidence type="ECO:0000313" key="3">
    <source>
        <dbReference type="EMBL" id="CQR70446.1"/>
    </source>
</evidence>
<evidence type="ECO:0000313" key="4">
    <source>
        <dbReference type="Proteomes" id="UP000049855"/>
    </source>
</evidence>
<accession>A0A0U1KSP7</accession>
<dbReference type="Pfam" id="PF01408">
    <property type="entry name" value="GFO_IDH_MocA"/>
    <property type="match status" value="1"/>
</dbReference>
<keyword evidence="1" id="KW-0560">Oxidoreductase</keyword>